<dbReference type="CDD" id="cd17536">
    <property type="entry name" value="REC_YesN-like"/>
    <property type="match status" value="1"/>
</dbReference>
<sequence length="526" mass="59490">MYHLLIADDEDHLRDLIIKQIDWELLGFCVRGARDGKEALEIVRDGFVPDALLTDIRMPFVDGLELSEQLKSQFPDIAIIVLSGHDEFSYAKKSMQLGTSDYLLKPIRPHALVEAMQKLKAQLDEKANRQKELEHIEMQLEESLPILRQQYLLIILYDSYPEEMVRDQFRYLGIGLAGQTYTVCVLSHPPIENPADKFFHCFAVQNVLQKFFPGNAVCFFDSEGTHIILCAGDESSDRRSITEGLSGAIRQIRAQFSITATAAVGADVSSLSDLPVSYKSACAALNNQVIGGNGNVYDALSESAFLGSGKFELPFSLSAKFAPTFPYEQADVLIHHMEAMFDEIRFQNCTDIAYLRVVCADLVGNVNRAFMEYGSFSFDGEIYHKLFTLTTLDELQEAVTDYVLSLKRRSDDERKQKQKGLIQQAFEYIEENYRDPALSLSVIAQHLYVSPSYLSNLFKRKCEMNFVDYVTRLRMESAKKMLLSTGLKAYEIALQVGYKDPQYFSNSFKKYTGLTPSEFRSDASPG</sequence>
<dbReference type="InterPro" id="IPR011006">
    <property type="entry name" value="CheY-like_superfamily"/>
</dbReference>
<reference evidence="10 11" key="1">
    <citation type="submission" date="2020-08" db="EMBL/GenBank/DDBJ databases">
        <title>Genome public.</title>
        <authorList>
            <person name="Liu C."/>
            <person name="Sun Q."/>
        </authorList>
    </citation>
    <scope>NUCLEOTIDE SEQUENCE [LARGE SCALE GENOMIC DNA]</scope>
    <source>
        <strain evidence="10 11">NSJ-35</strain>
    </source>
</reference>
<dbReference type="InterPro" id="IPR020449">
    <property type="entry name" value="Tscrpt_reg_AraC-type_HTH"/>
</dbReference>
<comment type="function">
    <text evidence="5">May play the central regulatory role in sporulation. It may be an element of the effector pathway responsible for the activation of sporulation genes in response to nutritional stress. Spo0A may act in concert with spo0H (a sigma factor) to control the expression of some genes that are critical to the sporulation process.</text>
</comment>
<proteinExistence type="predicted"/>
<evidence type="ECO:0000259" key="8">
    <source>
        <dbReference type="PROSITE" id="PS01124"/>
    </source>
</evidence>
<dbReference type="InterPro" id="IPR041522">
    <property type="entry name" value="CdaR_GGDEF"/>
</dbReference>
<name>A0ABR7EEA9_9FIRM</name>
<evidence type="ECO:0000313" key="10">
    <source>
        <dbReference type="EMBL" id="MBC5647488.1"/>
    </source>
</evidence>
<dbReference type="Pfam" id="PF17853">
    <property type="entry name" value="GGDEF_2"/>
    <property type="match status" value="1"/>
</dbReference>
<gene>
    <name evidence="10" type="ORF">H8S18_03995</name>
</gene>
<evidence type="ECO:0000256" key="3">
    <source>
        <dbReference type="ARBA" id="ARBA00023125"/>
    </source>
</evidence>
<dbReference type="SMART" id="SM00448">
    <property type="entry name" value="REC"/>
    <property type="match status" value="1"/>
</dbReference>
<protein>
    <recommendedName>
        <fullName evidence="1">Stage 0 sporulation protein A homolog</fullName>
    </recommendedName>
</protein>
<feature type="domain" description="Response regulatory" evidence="9">
    <location>
        <begin position="3"/>
        <end position="120"/>
    </location>
</feature>
<keyword evidence="11" id="KW-1185">Reference proteome</keyword>
<dbReference type="Pfam" id="PF00072">
    <property type="entry name" value="Response_reg"/>
    <property type="match status" value="1"/>
</dbReference>
<evidence type="ECO:0000259" key="9">
    <source>
        <dbReference type="PROSITE" id="PS50110"/>
    </source>
</evidence>
<dbReference type="Proteomes" id="UP000606889">
    <property type="component" value="Unassembled WGS sequence"/>
</dbReference>
<evidence type="ECO:0000256" key="2">
    <source>
        <dbReference type="ARBA" id="ARBA00023015"/>
    </source>
</evidence>
<evidence type="ECO:0000256" key="4">
    <source>
        <dbReference type="ARBA" id="ARBA00023163"/>
    </source>
</evidence>
<dbReference type="InterPro" id="IPR018060">
    <property type="entry name" value="HTH_AraC"/>
</dbReference>
<dbReference type="RefSeq" id="WP_186857017.1">
    <property type="nucleotide sequence ID" value="NZ_JACOON010000002.1"/>
</dbReference>
<dbReference type="PROSITE" id="PS50110">
    <property type="entry name" value="RESPONSE_REGULATORY"/>
    <property type="match status" value="1"/>
</dbReference>
<accession>A0ABR7EEA9</accession>
<keyword evidence="2" id="KW-0805">Transcription regulation</keyword>
<feature type="domain" description="HTH araC/xylS-type" evidence="8">
    <location>
        <begin position="423"/>
        <end position="522"/>
    </location>
</feature>
<dbReference type="SUPFAM" id="SSF52172">
    <property type="entry name" value="CheY-like"/>
    <property type="match status" value="1"/>
</dbReference>
<evidence type="ECO:0000313" key="11">
    <source>
        <dbReference type="Proteomes" id="UP000606889"/>
    </source>
</evidence>
<feature type="modified residue" description="4-aspartylphosphate" evidence="6">
    <location>
        <position position="55"/>
    </location>
</feature>
<evidence type="ECO:0000256" key="1">
    <source>
        <dbReference type="ARBA" id="ARBA00018672"/>
    </source>
</evidence>
<dbReference type="SUPFAM" id="SSF46689">
    <property type="entry name" value="Homeodomain-like"/>
    <property type="match status" value="2"/>
</dbReference>
<evidence type="ECO:0000256" key="7">
    <source>
        <dbReference type="SAM" id="Coils"/>
    </source>
</evidence>
<keyword evidence="6" id="KW-0597">Phosphoprotein</keyword>
<keyword evidence="3" id="KW-0238">DNA-binding</keyword>
<dbReference type="PRINTS" id="PR00032">
    <property type="entry name" value="HTHARAC"/>
</dbReference>
<dbReference type="Pfam" id="PF12833">
    <property type="entry name" value="HTH_18"/>
    <property type="match status" value="1"/>
</dbReference>
<organism evidence="10 11">
    <name type="scientific">Christensenella tenuis</name>
    <dbReference type="NCBI Taxonomy" id="2763033"/>
    <lineage>
        <taxon>Bacteria</taxon>
        <taxon>Bacillati</taxon>
        <taxon>Bacillota</taxon>
        <taxon>Clostridia</taxon>
        <taxon>Christensenellales</taxon>
        <taxon>Christensenellaceae</taxon>
        <taxon>Christensenella</taxon>
    </lineage>
</organism>
<comment type="caution">
    <text evidence="10">The sequence shown here is derived from an EMBL/GenBank/DDBJ whole genome shotgun (WGS) entry which is preliminary data.</text>
</comment>
<dbReference type="SMART" id="SM00342">
    <property type="entry name" value="HTH_ARAC"/>
    <property type="match status" value="1"/>
</dbReference>
<dbReference type="PROSITE" id="PS01124">
    <property type="entry name" value="HTH_ARAC_FAMILY_2"/>
    <property type="match status" value="1"/>
</dbReference>
<keyword evidence="7" id="KW-0175">Coiled coil</keyword>
<feature type="coiled-coil region" evidence="7">
    <location>
        <begin position="112"/>
        <end position="139"/>
    </location>
</feature>
<dbReference type="Gene3D" id="3.40.50.2300">
    <property type="match status" value="1"/>
</dbReference>
<dbReference type="PANTHER" id="PTHR43280:SF2">
    <property type="entry name" value="HTH-TYPE TRANSCRIPTIONAL REGULATOR EXSA"/>
    <property type="match status" value="1"/>
</dbReference>
<dbReference type="InterPro" id="IPR001789">
    <property type="entry name" value="Sig_transdc_resp-reg_receiver"/>
</dbReference>
<keyword evidence="4" id="KW-0804">Transcription</keyword>
<dbReference type="Gene3D" id="1.10.10.60">
    <property type="entry name" value="Homeodomain-like"/>
    <property type="match status" value="2"/>
</dbReference>
<evidence type="ECO:0000256" key="5">
    <source>
        <dbReference type="ARBA" id="ARBA00024867"/>
    </source>
</evidence>
<dbReference type="EMBL" id="JACOON010000002">
    <property type="protein sequence ID" value="MBC5647488.1"/>
    <property type="molecule type" value="Genomic_DNA"/>
</dbReference>
<evidence type="ECO:0000256" key="6">
    <source>
        <dbReference type="PROSITE-ProRule" id="PRU00169"/>
    </source>
</evidence>
<dbReference type="InterPro" id="IPR009057">
    <property type="entry name" value="Homeodomain-like_sf"/>
</dbReference>
<dbReference type="PANTHER" id="PTHR43280">
    <property type="entry name" value="ARAC-FAMILY TRANSCRIPTIONAL REGULATOR"/>
    <property type="match status" value="1"/>
</dbReference>